<dbReference type="InterPro" id="IPR019787">
    <property type="entry name" value="Znf_PHD-finger"/>
</dbReference>
<keyword evidence="3 6" id="KW-0863">Zinc-finger</keyword>
<feature type="compositionally biased region" description="Polar residues" evidence="7">
    <location>
        <begin position="184"/>
        <end position="193"/>
    </location>
</feature>
<evidence type="ECO:0000313" key="9">
    <source>
        <dbReference type="EMBL" id="KAL2866730.1"/>
    </source>
</evidence>
<feature type="region of interest" description="Disordered" evidence="7">
    <location>
        <begin position="508"/>
        <end position="560"/>
    </location>
</feature>
<organism evidence="9 10">
    <name type="scientific">Aspergillus lucknowensis</name>
    <dbReference type="NCBI Taxonomy" id="176173"/>
    <lineage>
        <taxon>Eukaryota</taxon>
        <taxon>Fungi</taxon>
        <taxon>Dikarya</taxon>
        <taxon>Ascomycota</taxon>
        <taxon>Pezizomycotina</taxon>
        <taxon>Eurotiomycetes</taxon>
        <taxon>Eurotiomycetidae</taxon>
        <taxon>Eurotiales</taxon>
        <taxon>Aspergillaceae</taxon>
        <taxon>Aspergillus</taxon>
        <taxon>Aspergillus subgen. Nidulantes</taxon>
    </lineage>
</organism>
<dbReference type="EMBL" id="JBFXLQ010000023">
    <property type="protein sequence ID" value="KAL2866730.1"/>
    <property type="molecule type" value="Genomic_DNA"/>
</dbReference>
<keyword evidence="10" id="KW-1185">Reference proteome</keyword>
<name>A0ABR4LQD9_9EURO</name>
<gene>
    <name evidence="9" type="ORF">BJX67DRAFT_125422</name>
</gene>
<comment type="subcellular location">
    <subcellularLocation>
        <location evidence="1">Nucleus</location>
    </subcellularLocation>
</comment>
<dbReference type="PROSITE" id="PS01359">
    <property type="entry name" value="ZF_PHD_1"/>
    <property type="match status" value="1"/>
</dbReference>
<dbReference type="CDD" id="cd15502">
    <property type="entry name" value="PHD_Phf1p_Phf2p_like"/>
    <property type="match status" value="1"/>
</dbReference>
<evidence type="ECO:0000313" key="10">
    <source>
        <dbReference type="Proteomes" id="UP001610432"/>
    </source>
</evidence>
<feature type="compositionally biased region" description="Polar residues" evidence="7">
    <location>
        <begin position="226"/>
        <end position="235"/>
    </location>
</feature>
<feature type="compositionally biased region" description="Polar residues" evidence="7">
    <location>
        <begin position="289"/>
        <end position="304"/>
    </location>
</feature>
<dbReference type="InterPro" id="IPR011011">
    <property type="entry name" value="Znf_FYVE_PHD"/>
</dbReference>
<feature type="region of interest" description="Disordered" evidence="7">
    <location>
        <begin position="178"/>
        <end position="340"/>
    </location>
</feature>
<dbReference type="PROSITE" id="PS50016">
    <property type="entry name" value="ZF_PHD_2"/>
    <property type="match status" value="1"/>
</dbReference>
<dbReference type="RefSeq" id="XP_070885709.1">
    <property type="nucleotide sequence ID" value="XM_071024469.1"/>
</dbReference>
<dbReference type="SMART" id="SM00249">
    <property type="entry name" value="PHD"/>
    <property type="match status" value="1"/>
</dbReference>
<evidence type="ECO:0000256" key="4">
    <source>
        <dbReference type="ARBA" id="ARBA00022833"/>
    </source>
</evidence>
<dbReference type="Pfam" id="PF00628">
    <property type="entry name" value="PHD"/>
    <property type="match status" value="1"/>
</dbReference>
<evidence type="ECO:0000256" key="2">
    <source>
        <dbReference type="ARBA" id="ARBA00022723"/>
    </source>
</evidence>
<evidence type="ECO:0000256" key="6">
    <source>
        <dbReference type="PROSITE-ProRule" id="PRU00146"/>
    </source>
</evidence>
<evidence type="ECO:0000256" key="7">
    <source>
        <dbReference type="SAM" id="MobiDB-lite"/>
    </source>
</evidence>
<feature type="compositionally biased region" description="Basic and acidic residues" evidence="7">
    <location>
        <begin position="269"/>
        <end position="278"/>
    </location>
</feature>
<accession>A0ABR4LQD9</accession>
<dbReference type="PANTHER" id="PTHR12628">
    <property type="entry name" value="POLYCOMB-LIKE TRANSCRIPTION FACTOR"/>
    <property type="match status" value="1"/>
</dbReference>
<keyword evidence="4" id="KW-0862">Zinc</keyword>
<evidence type="ECO:0000259" key="8">
    <source>
        <dbReference type="PROSITE" id="PS50016"/>
    </source>
</evidence>
<feature type="compositionally biased region" description="Basic and acidic residues" evidence="7">
    <location>
        <begin position="527"/>
        <end position="539"/>
    </location>
</feature>
<keyword evidence="5" id="KW-0539">Nucleus</keyword>
<dbReference type="SUPFAM" id="SSF57903">
    <property type="entry name" value="FYVE/PHD zinc finger"/>
    <property type="match status" value="1"/>
</dbReference>
<feature type="compositionally biased region" description="Low complexity" evidence="7">
    <location>
        <begin position="20"/>
        <end position="62"/>
    </location>
</feature>
<dbReference type="GeneID" id="98139541"/>
<dbReference type="Proteomes" id="UP001610432">
    <property type="component" value="Unassembled WGS sequence"/>
</dbReference>
<keyword evidence="2" id="KW-0479">Metal-binding</keyword>
<comment type="caution">
    <text evidence="9">The sequence shown here is derived from an EMBL/GenBank/DDBJ whole genome shotgun (WGS) entry which is preliminary data.</text>
</comment>
<dbReference type="InterPro" id="IPR019786">
    <property type="entry name" value="Zinc_finger_PHD-type_CS"/>
</dbReference>
<feature type="compositionally biased region" description="Low complexity" evidence="7">
    <location>
        <begin position="103"/>
        <end position="115"/>
    </location>
</feature>
<dbReference type="PANTHER" id="PTHR12628:SF10">
    <property type="entry name" value="HOMEOBOX DOMAIN-CONTAINING PROTEIN"/>
    <property type="match status" value="1"/>
</dbReference>
<evidence type="ECO:0000256" key="5">
    <source>
        <dbReference type="ARBA" id="ARBA00023242"/>
    </source>
</evidence>
<reference evidence="9 10" key="1">
    <citation type="submission" date="2024-07" db="EMBL/GenBank/DDBJ databases">
        <title>Section-level genome sequencing and comparative genomics of Aspergillus sections Usti and Cavernicolus.</title>
        <authorList>
            <consortium name="Lawrence Berkeley National Laboratory"/>
            <person name="Nybo J.L."/>
            <person name="Vesth T.C."/>
            <person name="Theobald S."/>
            <person name="Frisvad J.C."/>
            <person name="Larsen T.O."/>
            <person name="Kjaerboelling I."/>
            <person name="Rothschild-Mancinelli K."/>
            <person name="Lyhne E.K."/>
            <person name="Kogle M.E."/>
            <person name="Barry K."/>
            <person name="Clum A."/>
            <person name="Na H."/>
            <person name="Ledsgaard L."/>
            <person name="Lin J."/>
            <person name="Lipzen A."/>
            <person name="Kuo A."/>
            <person name="Riley R."/>
            <person name="Mondo S."/>
            <person name="Labutti K."/>
            <person name="Haridas S."/>
            <person name="Pangalinan J."/>
            <person name="Salamov A.A."/>
            <person name="Simmons B.A."/>
            <person name="Magnuson J.K."/>
            <person name="Chen J."/>
            <person name="Drula E."/>
            <person name="Henrissat B."/>
            <person name="Wiebenga A."/>
            <person name="Lubbers R.J."/>
            <person name="Gomes A.C."/>
            <person name="Macurrencykelacurrency M.R."/>
            <person name="Stajich J."/>
            <person name="Grigoriev I.V."/>
            <person name="Mortensen U.H."/>
            <person name="De Vries R.P."/>
            <person name="Baker S.E."/>
            <person name="Andersen M.R."/>
        </authorList>
    </citation>
    <scope>NUCLEOTIDE SEQUENCE [LARGE SCALE GENOMIC DNA]</scope>
    <source>
        <strain evidence="9 10">CBS 449.75</strain>
    </source>
</reference>
<feature type="compositionally biased region" description="Polar residues" evidence="7">
    <location>
        <begin position="1"/>
        <end position="12"/>
    </location>
</feature>
<feature type="domain" description="PHD-type" evidence="8">
    <location>
        <begin position="349"/>
        <end position="405"/>
    </location>
</feature>
<dbReference type="Gene3D" id="3.30.40.10">
    <property type="entry name" value="Zinc/RING finger domain, C3HC4 (zinc finger)"/>
    <property type="match status" value="1"/>
</dbReference>
<feature type="region of interest" description="Disordered" evidence="7">
    <location>
        <begin position="1"/>
        <end position="65"/>
    </location>
</feature>
<evidence type="ECO:0000256" key="3">
    <source>
        <dbReference type="ARBA" id="ARBA00022771"/>
    </source>
</evidence>
<protein>
    <recommendedName>
        <fullName evidence="8">PHD-type domain-containing protein</fullName>
    </recommendedName>
</protein>
<feature type="region of interest" description="Disordered" evidence="7">
    <location>
        <begin position="96"/>
        <end position="117"/>
    </location>
</feature>
<sequence length="609" mass="65728">MFQRHGVSSSVASIEAAPPTHGTVTITTTSSESLPSSSPFSASSASSTVPNSSNLSQSSAPSGRVSIPKLSAATTELLARVAGRNIRGMQQQVLLKDGQTPVSSRKLSSLNSNRNIPDTIHRKADTMRVSSTFIELPTAPFISQSRRETPAIFPNPVPTLPQTGNGISVKQPTLPKIAPKPAAAQTTSTSTLEPNGVCPHLPTQVRPPTEPQLRPLTPLAPATTILAPQNTSPLPGSSLAKPIKPTSTPRQHRGAGNGKKPPKKRKRGKGSDGEDIIRAGDSSSDESDITPTATQTKSGRQVNRPSLYVPPPLLPAVPKENLNTPRAPDKPQETTKKRKRVFRKGKNTSIICKYCQRGHSPPRNAIVLCDGCNRAWHQHCHDPPIENDVITIKEKEWLCRECSPVEITTLHPTVVRSNPSLTFEPSIHAPLTLPKIEVGGERFTADDRRRFLSSLSHAALVELLVTISDQHPTVPMFPETMGSLPLSNFPLPQGIISTTTAMATPPFSATARDINPTLPMAPTINDETERPSADPTSEHARKKPRYESSDEESEYEFQEHRLYPRAGNGVRLSTIAEDLDILREDPACPTFSHALYGTAQARVAGTVSA</sequence>
<dbReference type="InterPro" id="IPR013083">
    <property type="entry name" value="Znf_RING/FYVE/PHD"/>
</dbReference>
<evidence type="ECO:0000256" key="1">
    <source>
        <dbReference type="ARBA" id="ARBA00004123"/>
    </source>
</evidence>
<proteinExistence type="predicted"/>
<dbReference type="InterPro" id="IPR001965">
    <property type="entry name" value="Znf_PHD"/>
</dbReference>